<dbReference type="GO" id="GO:0016787">
    <property type="term" value="F:hydrolase activity"/>
    <property type="evidence" value="ECO:0007669"/>
    <property type="project" value="UniProtKB-KW"/>
</dbReference>
<dbReference type="Gene3D" id="3.40.50.1000">
    <property type="entry name" value="HAD superfamily/HAD-like"/>
    <property type="match status" value="1"/>
</dbReference>
<keyword evidence="1" id="KW-0378">Hydrolase</keyword>
<proteinExistence type="predicted"/>
<evidence type="ECO:0000313" key="2">
    <source>
        <dbReference type="Proteomes" id="UP000824070"/>
    </source>
</evidence>
<organism evidence="1 2">
    <name type="scientific">Candidatus Alloenteromonas pullicola</name>
    <dbReference type="NCBI Taxonomy" id="2840784"/>
    <lineage>
        <taxon>Bacteria</taxon>
        <taxon>Bacillati</taxon>
        <taxon>Bacillota</taxon>
        <taxon>Bacillota incertae sedis</taxon>
        <taxon>Candidatus Alloenteromonas</taxon>
    </lineage>
</organism>
<dbReference type="EMBL" id="DVMV01000032">
    <property type="protein sequence ID" value="HIU45475.1"/>
    <property type="molecule type" value="Genomic_DNA"/>
</dbReference>
<dbReference type="Proteomes" id="UP000824070">
    <property type="component" value="Unassembled WGS sequence"/>
</dbReference>
<dbReference type="AlphaFoldDB" id="A0A9D1LP34"/>
<dbReference type="SUPFAM" id="SSF56784">
    <property type="entry name" value="HAD-like"/>
    <property type="match status" value="1"/>
</dbReference>
<sequence length="279" mass="31957">MNKKPICAILYDFDSTLAITDMQNFGFIPAMGMTPAEFWGRTTKFSEESGCEKILSYLYTMIDVAKEKNIKLTREFLQSCGKPIKFFPGVSTWFERINRYGEEHGVRVEHYLVSSGNKEIVEGCQIAKEFKIMYGCEYVYDKVTGEAIWPKLAINYTQKTQYFFRISKGVYDATDDVGVNEKRPTRRIPYSNIIYIGDGMTDIPSMIIVKNNGGKSIAVYPKGKEDKVADLFEDERVNYACPADYSSGKMLEKILQLVIENIAINESLRSHEKEKLYDD</sequence>
<dbReference type="InterPro" id="IPR036412">
    <property type="entry name" value="HAD-like_sf"/>
</dbReference>
<reference evidence="1" key="1">
    <citation type="submission" date="2020-10" db="EMBL/GenBank/DDBJ databases">
        <authorList>
            <person name="Gilroy R."/>
        </authorList>
    </citation>
    <scope>NUCLEOTIDE SEQUENCE</scope>
    <source>
        <strain evidence="1">ChiGjej1B1-22543</strain>
    </source>
</reference>
<name>A0A9D1LP34_9FIRM</name>
<evidence type="ECO:0000313" key="1">
    <source>
        <dbReference type="EMBL" id="HIU45475.1"/>
    </source>
</evidence>
<dbReference type="InterPro" id="IPR023214">
    <property type="entry name" value="HAD_sf"/>
</dbReference>
<protein>
    <submittedName>
        <fullName evidence="1">Haloacid dehalogenase-like hydrolase</fullName>
    </submittedName>
</protein>
<accession>A0A9D1LP34</accession>
<gene>
    <name evidence="1" type="ORF">IAC52_04175</name>
</gene>
<comment type="caution">
    <text evidence="1">The sequence shown here is derived from an EMBL/GenBank/DDBJ whole genome shotgun (WGS) entry which is preliminary data.</text>
</comment>
<reference evidence="1" key="2">
    <citation type="journal article" date="2021" name="PeerJ">
        <title>Extensive microbial diversity within the chicken gut microbiome revealed by metagenomics and culture.</title>
        <authorList>
            <person name="Gilroy R."/>
            <person name="Ravi A."/>
            <person name="Getino M."/>
            <person name="Pursley I."/>
            <person name="Horton D.L."/>
            <person name="Alikhan N.F."/>
            <person name="Baker D."/>
            <person name="Gharbi K."/>
            <person name="Hall N."/>
            <person name="Watson M."/>
            <person name="Adriaenssens E.M."/>
            <person name="Foster-Nyarko E."/>
            <person name="Jarju S."/>
            <person name="Secka A."/>
            <person name="Antonio M."/>
            <person name="Oren A."/>
            <person name="Chaudhuri R.R."/>
            <person name="La Ragione R."/>
            <person name="Hildebrand F."/>
            <person name="Pallen M.J."/>
        </authorList>
    </citation>
    <scope>NUCLEOTIDE SEQUENCE</scope>
    <source>
        <strain evidence="1">ChiGjej1B1-22543</strain>
    </source>
</reference>